<dbReference type="Pfam" id="PF03773">
    <property type="entry name" value="ArsP_1"/>
    <property type="match status" value="1"/>
</dbReference>
<comment type="subcellular location">
    <subcellularLocation>
        <location evidence="1">Cell membrane</location>
        <topology evidence="1">Multi-pass membrane protein</topology>
    </subcellularLocation>
</comment>
<proteinExistence type="inferred from homology"/>
<sequence length="358" mass="36883">MLWQFLDNLLDLYLDTAFWLLAGLLLAGLIKGWIPQALVRRWLDGRGAGTVVRASLIGAPLPLCSCGVLPAAIGLRRAGASKPSTVSFLIATPETGVDSVAVSYALLGPVLALVRPLAAILSAIASGLLVLGFDSRHEPLPAPVAKAAPSSCCSSAGGCDTAAVARPSSGNRARAFVHDVADLVDDIAAWLAFGLVLAALVSTLVEPSALLEVGDSVWALLLMLLVGLPLYICATASTPLAAAMLAAGLSPGAVLVFMLAGPATNIAALGILVRELGRRTVALYLAGICGSALLLGYATNWLLDGSDLYLPIRQAGHQEASLFGALQWLSATVLLLLAIRPLRRRLLPAETGAGCCDS</sequence>
<evidence type="ECO:0000313" key="9">
    <source>
        <dbReference type="Proteomes" id="UP001596422"/>
    </source>
</evidence>
<dbReference type="PANTHER" id="PTHR34184">
    <property type="entry name" value="UPF0718 PROTEIN YCGR"/>
    <property type="match status" value="1"/>
</dbReference>
<dbReference type="NCBIfam" id="NF033936">
    <property type="entry name" value="CuZnOut_SO0444"/>
    <property type="match status" value="1"/>
</dbReference>
<evidence type="ECO:0000256" key="2">
    <source>
        <dbReference type="ARBA" id="ARBA00006386"/>
    </source>
</evidence>
<keyword evidence="5 7" id="KW-1133">Transmembrane helix</keyword>
<dbReference type="EMBL" id="JBHSWE010000001">
    <property type="protein sequence ID" value="MFC6671333.1"/>
    <property type="molecule type" value="Genomic_DNA"/>
</dbReference>
<dbReference type="RefSeq" id="WP_379909846.1">
    <property type="nucleotide sequence ID" value="NZ_JBHSWE010000001.1"/>
</dbReference>
<reference evidence="9" key="1">
    <citation type="journal article" date="2019" name="Int. J. Syst. Evol. Microbiol.">
        <title>The Global Catalogue of Microorganisms (GCM) 10K type strain sequencing project: providing services to taxonomists for standard genome sequencing and annotation.</title>
        <authorList>
            <consortium name="The Broad Institute Genomics Platform"/>
            <consortium name="The Broad Institute Genome Sequencing Center for Infectious Disease"/>
            <person name="Wu L."/>
            <person name="Ma J."/>
        </authorList>
    </citation>
    <scope>NUCLEOTIDE SEQUENCE [LARGE SCALE GENOMIC DNA]</scope>
    <source>
        <strain evidence="9">NBRC 111756</strain>
    </source>
</reference>
<keyword evidence="3" id="KW-1003">Cell membrane</keyword>
<evidence type="ECO:0000256" key="6">
    <source>
        <dbReference type="ARBA" id="ARBA00023136"/>
    </source>
</evidence>
<evidence type="ECO:0000256" key="5">
    <source>
        <dbReference type="ARBA" id="ARBA00022989"/>
    </source>
</evidence>
<feature type="transmembrane region" description="Helical" evidence="7">
    <location>
        <begin position="217"/>
        <end position="247"/>
    </location>
</feature>
<protein>
    <submittedName>
        <fullName evidence="8">SO_0444 family Cu/Zn efflux transporter</fullName>
    </submittedName>
</protein>
<dbReference type="InterPro" id="IPR052923">
    <property type="entry name" value="UPF0718"/>
</dbReference>
<keyword evidence="6 7" id="KW-0472">Membrane</keyword>
<dbReference type="InterPro" id="IPR005524">
    <property type="entry name" value="DUF318"/>
</dbReference>
<feature type="transmembrane region" description="Helical" evidence="7">
    <location>
        <begin position="187"/>
        <end position="205"/>
    </location>
</feature>
<evidence type="ECO:0000256" key="4">
    <source>
        <dbReference type="ARBA" id="ARBA00022692"/>
    </source>
</evidence>
<evidence type="ECO:0000313" key="8">
    <source>
        <dbReference type="EMBL" id="MFC6671333.1"/>
    </source>
</evidence>
<keyword evidence="4 7" id="KW-0812">Transmembrane</keyword>
<evidence type="ECO:0000256" key="7">
    <source>
        <dbReference type="SAM" id="Phobius"/>
    </source>
</evidence>
<dbReference type="PANTHER" id="PTHR34184:SF4">
    <property type="entry name" value="UPF0718 PROTEIN YCGR"/>
    <property type="match status" value="1"/>
</dbReference>
<gene>
    <name evidence="8" type="ORF">ACFQDL_15580</name>
</gene>
<organism evidence="8 9">
    <name type="scientific">Marinobacterium aestuariivivens</name>
    <dbReference type="NCBI Taxonomy" id="1698799"/>
    <lineage>
        <taxon>Bacteria</taxon>
        <taxon>Pseudomonadati</taxon>
        <taxon>Pseudomonadota</taxon>
        <taxon>Gammaproteobacteria</taxon>
        <taxon>Oceanospirillales</taxon>
        <taxon>Oceanospirillaceae</taxon>
        <taxon>Marinobacterium</taxon>
    </lineage>
</organism>
<evidence type="ECO:0000256" key="1">
    <source>
        <dbReference type="ARBA" id="ARBA00004651"/>
    </source>
</evidence>
<feature type="transmembrane region" description="Helical" evidence="7">
    <location>
        <begin position="113"/>
        <end position="133"/>
    </location>
</feature>
<evidence type="ECO:0000256" key="3">
    <source>
        <dbReference type="ARBA" id="ARBA00022475"/>
    </source>
</evidence>
<dbReference type="Proteomes" id="UP001596422">
    <property type="component" value="Unassembled WGS sequence"/>
</dbReference>
<accession>A0ABW2A1M9</accession>
<feature type="transmembrane region" description="Helical" evidence="7">
    <location>
        <begin position="320"/>
        <end position="339"/>
    </location>
</feature>
<comment type="similarity">
    <text evidence="2">Belongs to the UPF0718 family.</text>
</comment>
<feature type="transmembrane region" description="Helical" evidence="7">
    <location>
        <begin position="12"/>
        <end position="34"/>
    </location>
</feature>
<feature type="transmembrane region" description="Helical" evidence="7">
    <location>
        <begin position="280"/>
        <end position="300"/>
    </location>
</feature>
<name>A0ABW2A1M9_9GAMM</name>
<feature type="transmembrane region" description="Helical" evidence="7">
    <location>
        <begin position="253"/>
        <end position="273"/>
    </location>
</feature>
<keyword evidence="9" id="KW-1185">Reference proteome</keyword>
<comment type="caution">
    <text evidence="8">The sequence shown here is derived from an EMBL/GenBank/DDBJ whole genome shotgun (WGS) entry which is preliminary data.</text>
</comment>